<proteinExistence type="predicted"/>
<sequence>MYEVGRCAHHWHDGVFKLADSGFECIAPVEEDHFFAAFGHQLIYFFWFEMRSATDDSVFVNLNFLGYAKRDNFIANPNGEAGEFVSFSLGPFEVDVFERRKLARHSKIRLDRCQRTANRAIDAVFGNDDSTLEIEALTQRTLPQANRIWVCQRRELVIEEDLCGVDALKFIGVPVIEAFWIDPPL</sequence>
<evidence type="ECO:0000313" key="1">
    <source>
        <dbReference type="EMBL" id="CAB4715488.1"/>
    </source>
</evidence>
<gene>
    <name evidence="1" type="ORF">UFOPK2657_00730</name>
</gene>
<protein>
    <submittedName>
        <fullName evidence="1">Unannotated protein</fullName>
    </submittedName>
</protein>
<accession>A0A6J6R1U6</accession>
<reference evidence="1" key="1">
    <citation type="submission" date="2020-05" db="EMBL/GenBank/DDBJ databases">
        <authorList>
            <person name="Chiriac C."/>
            <person name="Salcher M."/>
            <person name="Ghai R."/>
            <person name="Kavagutti S V."/>
        </authorList>
    </citation>
    <scope>NUCLEOTIDE SEQUENCE</scope>
</reference>
<name>A0A6J6R1U6_9ZZZZ</name>
<organism evidence="1">
    <name type="scientific">freshwater metagenome</name>
    <dbReference type="NCBI Taxonomy" id="449393"/>
    <lineage>
        <taxon>unclassified sequences</taxon>
        <taxon>metagenomes</taxon>
        <taxon>ecological metagenomes</taxon>
    </lineage>
</organism>
<dbReference type="AlphaFoldDB" id="A0A6J6R1U6"/>
<dbReference type="EMBL" id="CAEZYG010000124">
    <property type="protein sequence ID" value="CAB4715488.1"/>
    <property type="molecule type" value="Genomic_DNA"/>
</dbReference>